<keyword evidence="8 11" id="KW-0456">Lyase</keyword>
<dbReference type="InterPro" id="IPR006062">
    <property type="entry name" value="His_biosynth"/>
</dbReference>
<evidence type="ECO:0000256" key="6">
    <source>
        <dbReference type="ARBA" id="ARBA00022605"/>
    </source>
</evidence>
<feature type="active site" evidence="11">
    <location>
        <position position="12"/>
    </location>
</feature>
<evidence type="ECO:0000256" key="7">
    <source>
        <dbReference type="ARBA" id="ARBA00023102"/>
    </source>
</evidence>
<evidence type="ECO:0000256" key="10">
    <source>
        <dbReference type="ARBA" id="ARBA00047838"/>
    </source>
</evidence>
<dbReference type="PANTHER" id="PTHR21235:SF2">
    <property type="entry name" value="IMIDAZOLE GLYCEROL PHOSPHATE SYNTHASE HISHF"/>
    <property type="match status" value="1"/>
</dbReference>
<keyword evidence="6 11" id="KW-0028">Amino-acid biosynthesis</keyword>
<organism evidence="13 14">
    <name type="scientific">Nitrosopumilus zosterae</name>
    <dbReference type="NCBI Taxonomy" id="718286"/>
    <lineage>
        <taxon>Archaea</taxon>
        <taxon>Nitrososphaerota</taxon>
        <taxon>Nitrososphaeria</taxon>
        <taxon>Nitrosopumilales</taxon>
        <taxon>Nitrosopumilaceae</taxon>
        <taxon>Nitrosopumilus</taxon>
    </lineage>
</organism>
<dbReference type="GO" id="GO:0000105">
    <property type="term" value="P:L-histidine biosynthetic process"/>
    <property type="evidence" value="ECO:0007669"/>
    <property type="project" value="UniProtKB-UniRule"/>
</dbReference>
<evidence type="ECO:0000256" key="11">
    <source>
        <dbReference type="HAMAP-Rule" id="MF_01013"/>
    </source>
</evidence>
<sequence>MTLTKRIIPCLDVKNGRVVKGLHFESIKDAGDPVELARKYSDEGADELVFLDITASDEQRETIKDLVRRVASVIDIPFTVGGGVKSLDDARNILLNGADKVGINTGAIKNPQIITELMELFGRQCVVVAIDAKRNYDLKDGVTVFSENGQSFWYEVFIYGGKKETGIDVIQWAKKVDELGAGEILLTSIDRDGTKDGYDILLTTSIVDSVSIPVIASGGCGKPSDMVDVFEKSNVDAALAASIFHYETHGVKGVKTYLKEKEIPVRL</sequence>
<dbReference type="GO" id="GO:0005737">
    <property type="term" value="C:cytoplasm"/>
    <property type="evidence" value="ECO:0007669"/>
    <property type="project" value="UniProtKB-SubCell"/>
</dbReference>
<keyword evidence="5 11" id="KW-0963">Cytoplasm</keyword>
<dbReference type="InterPro" id="IPR050064">
    <property type="entry name" value="IGPS_HisA/HisF"/>
</dbReference>
<evidence type="ECO:0000313" key="14">
    <source>
        <dbReference type="Proteomes" id="UP000245829"/>
    </source>
</evidence>
<evidence type="ECO:0000313" key="13">
    <source>
        <dbReference type="EMBL" id="GBH34755.1"/>
    </source>
</evidence>
<keyword evidence="14" id="KW-1185">Reference proteome</keyword>
<keyword evidence="7 11" id="KW-0368">Histidine biosynthesis</keyword>
<dbReference type="NCBIfam" id="TIGR00735">
    <property type="entry name" value="hisF"/>
    <property type="match status" value="1"/>
</dbReference>
<dbReference type="UniPathway" id="UPA00031">
    <property type="reaction ID" value="UER00010"/>
</dbReference>
<comment type="pathway">
    <text evidence="2 11">Amino-acid biosynthesis; L-histidine biosynthesis; L-histidine from 5-phospho-alpha-D-ribose 1-diphosphate: step 5/9.</text>
</comment>
<dbReference type="SUPFAM" id="SSF51366">
    <property type="entry name" value="Ribulose-phoshate binding barrel"/>
    <property type="match status" value="1"/>
</dbReference>
<dbReference type="HAMAP" id="MF_01013">
    <property type="entry name" value="HisF"/>
    <property type="match status" value="1"/>
</dbReference>
<dbReference type="Pfam" id="PF00977">
    <property type="entry name" value="His_biosynth"/>
    <property type="match status" value="1"/>
</dbReference>
<dbReference type="GO" id="GO:0016829">
    <property type="term" value="F:lyase activity"/>
    <property type="evidence" value="ECO:0007669"/>
    <property type="project" value="UniProtKB-KW"/>
</dbReference>
<dbReference type="RefSeq" id="WP_109877379.1">
    <property type="nucleotide sequence ID" value="NZ_AP026695.1"/>
</dbReference>
<name>A0A2S2KTG5_9ARCH</name>
<dbReference type="InterPro" id="IPR004651">
    <property type="entry name" value="HisF"/>
</dbReference>
<evidence type="ECO:0000256" key="3">
    <source>
        <dbReference type="ARBA" id="ARBA00009667"/>
    </source>
</evidence>
<dbReference type="FunFam" id="3.20.20.70:FF:000006">
    <property type="entry name" value="Imidazole glycerol phosphate synthase subunit HisF"/>
    <property type="match status" value="1"/>
</dbReference>
<dbReference type="AlphaFoldDB" id="A0A2S2KTG5"/>
<gene>
    <name evidence="11" type="primary">hisF</name>
    <name evidence="13" type="ORF">NZNM25_15460</name>
</gene>
<accession>A0A2S2KTG5</accession>
<reference evidence="13 14" key="1">
    <citation type="submission" date="2018-05" db="EMBL/GenBank/DDBJ databases">
        <title>genome sequencing of Nitrosopumilus sp. NM25.</title>
        <authorList>
            <person name="Mori K."/>
            <person name="Nakagawa T."/>
        </authorList>
    </citation>
    <scope>NUCLEOTIDE SEQUENCE [LARGE SCALE GENOMIC DNA]</scope>
    <source>
        <strain evidence="13 14">NM25</strain>
    </source>
</reference>
<proteinExistence type="inferred from homology"/>
<dbReference type="PANTHER" id="PTHR21235">
    <property type="entry name" value="IMIDAZOLE GLYCEROL PHOSPHATE SYNTHASE SUBUNIT HISF/H IGP SYNTHASE SUBUNIT HISF/H"/>
    <property type="match status" value="1"/>
</dbReference>
<dbReference type="EMBL" id="BGKI01000009">
    <property type="protein sequence ID" value="GBH34755.1"/>
    <property type="molecule type" value="Genomic_DNA"/>
</dbReference>
<dbReference type="GO" id="GO:0000107">
    <property type="term" value="F:imidazoleglycerol-phosphate synthase activity"/>
    <property type="evidence" value="ECO:0007669"/>
    <property type="project" value="UniProtKB-UniRule"/>
</dbReference>
<comment type="catalytic activity">
    <reaction evidence="10 11">
        <text>5-[(5-phospho-1-deoxy-D-ribulos-1-ylimino)methylamino]-1-(5-phospho-beta-D-ribosyl)imidazole-4-carboxamide + L-glutamine = D-erythro-1-(imidazol-4-yl)glycerol 3-phosphate + 5-amino-1-(5-phospho-beta-D-ribosyl)imidazole-4-carboxamide + L-glutamate + H(+)</text>
        <dbReference type="Rhea" id="RHEA:24793"/>
        <dbReference type="ChEBI" id="CHEBI:15378"/>
        <dbReference type="ChEBI" id="CHEBI:29985"/>
        <dbReference type="ChEBI" id="CHEBI:58278"/>
        <dbReference type="ChEBI" id="CHEBI:58359"/>
        <dbReference type="ChEBI" id="CHEBI:58475"/>
        <dbReference type="ChEBI" id="CHEBI:58525"/>
        <dbReference type="EC" id="4.3.2.10"/>
    </reaction>
</comment>
<dbReference type="OrthoDB" id="6261at2157"/>
<comment type="caution">
    <text evidence="13">The sequence shown here is derived from an EMBL/GenBank/DDBJ whole genome shotgun (WGS) entry which is preliminary data.</text>
</comment>
<evidence type="ECO:0000256" key="2">
    <source>
        <dbReference type="ARBA" id="ARBA00005091"/>
    </source>
</evidence>
<evidence type="ECO:0000256" key="5">
    <source>
        <dbReference type="ARBA" id="ARBA00022490"/>
    </source>
</evidence>
<dbReference type="InterPro" id="IPR011060">
    <property type="entry name" value="RibuloseP-bd_barrel"/>
</dbReference>
<comment type="subunit">
    <text evidence="4 11">Heterodimer of HisH and HisF.</text>
</comment>
<evidence type="ECO:0000256" key="1">
    <source>
        <dbReference type="ARBA" id="ARBA00004496"/>
    </source>
</evidence>
<dbReference type="InterPro" id="IPR013785">
    <property type="entry name" value="Aldolase_TIM"/>
</dbReference>
<evidence type="ECO:0000256" key="8">
    <source>
        <dbReference type="ARBA" id="ARBA00023239"/>
    </source>
</evidence>
<dbReference type="GeneID" id="76208442"/>
<comment type="function">
    <text evidence="9 11">IGPS catalyzes the conversion of PRFAR and glutamine to IGP, AICAR and glutamate. The HisF subunit catalyzes the cyclization activity that produces IGP and AICAR from PRFAR using the ammonia provided by the HisH subunit.</text>
</comment>
<comment type="subcellular location">
    <subcellularLocation>
        <location evidence="1 11">Cytoplasm</location>
    </subcellularLocation>
</comment>
<protein>
    <recommendedName>
        <fullName evidence="11">Imidazole glycerol phosphate synthase subunit HisF</fullName>
        <ecNumber evidence="11">4.3.2.10</ecNumber>
    </recommendedName>
    <alternativeName>
        <fullName evidence="11">IGP synthase cyclase subunit</fullName>
    </alternativeName>
    <alternativeName>
        <fullName evidence="11">IGP synthase subunit HisF</fullName>
    </alternativeName>
    <alternativeName>
        <fullName evidence="11">ImGP synthase subunit HisF</fullName>
        <shortName evidence="11">IGPS subunit HisF</shortName>
    </alternativeName>
</protein>
<dbReference type="Gene3D" id="3.20.20.70">
    <property type="entry name" value="Aldolase class I"/>
    <property type="match status" value="1"/>
</dbReference>
<evidence type="ECO:0000256" key="9">
    <source>
        <dbReference type="ARBA" id="ARBA00025475"/>
    </source>
</evidence>
<evidence type="ECO:0000256" key="4">
    <source>
        <dbReference type="ARBA" id="ARBA00011152"/>
    </source>
</evidence>
<feature type="active site" evidence="11">
    <location>
        <position position="131"/>
    </location>
</feature>
<comment type="similarity">
    <text evidence="3 11 12">Belongs to the HisA/HisF family.</text>
</comment>
<dbReference type="Proteomes" id="UP000245829">
    <property type="component" value="Unassembled WGS sequence"/>
</dbReference>
<evidence type="ECO:0000256" key="12">
    <source>
        <dbReference type="RuleBase" id="RU003657"/>
    </source>
</evidence>
<dbReference type="CDD" id="cd04731">
    <property type="entry name" value="HisF"/>
    <property type="match status" value="1"/>
</dbReference>
<dbReference type="EC" id="4.3.2.10" evidence="11"/>